<dbReference type="PANTHER" id="PTHR43300">
    <property type="entry name" value="ACETYLTRANSFERASE"/>
    <property type="match status" value="1"/>
</dbReference>
<protein>
    <submittedName>
        <fullName evidence="3">Acetyltransferase</fullName>
    </submittedName>
</protein>
<dbReference type="NCBIfam" id="TIGR03570">
    <property type="entry name" value="NeuD_NnaD"/>
    <property type="match status" value="1"/>
</dbReference>
<evidence type="ECO:0000256" key="1">
    <source>
        <dbReference type="ARBA" id="ARBA00007274"/>
    </source>
</evidence>
<dbReference type="PANTHER" id="PTHR43300:SF7">
    <property type="entry name" value="UDP-N-ACETYLBACILLOSAMINE N-ACETYLTRANSFERASE"/>
    <property type="match status" value="1"/>
</dbReference>
<sequence length="210" mass="22114">MKKLAIIGSGDLGQLIAYHAAADKHYQVVGFFDDFRVPSHLAGDYPVLGGVEAIASQFQAGQFDELMIGIGYKHLAVRRTLFQRFAGQVPLGRVVHSSASVDASCRLGTGVFVLPGCVLDRNVVLADNVLLNTACVIAHDSQVGAHTFLSPRVAVAGFVQIGEGCNIGINTTLIDNITLADGIQTGGGTVVIKSLAQPGLYVGNPARFIR</sequence>
<reference evidence="3 4" key="1">
    <citation type="submission" date="2021-03" db="EMBL/GenBank/DDBJ databases">
        <authorList>
            <person name="Kim M.K."/>
        </authorList>
    </citation>
    <scope>NUCLEOTIDE SEQUENCE [LARGE SCALE GENOMIC DNA]</scope>
    <source>
        <strain evidence="3 4">BT442</strain>
    </source>
</reference>
<name>A0ABS3QE65_9BACT</name>
<dbReference type="EMBL" id="JAGETZ010000004">
    <property type="protein sequence ID" value="MBO2009511.1"/>
    <property type="molecule type" value="Genomic_DNA"/>
</dbReference>
<comment type="caution">
    <text evidence="3">The sequence shown here is derived from an EMBL/GenBank/DDBJ whole genome shotgun (WGS) entry which is preliminary data.</text>
</comment>
<gene>
    <name evidence="3" type="ORF">J4E00_10650</name>
</gene>
<dbReference type="Pfam" id="PF17836">
    <property type="entry name" value="PglD_N"/>
    <property type="match status" value="1"/>
</dbReference>
<organism evidence="3 4">
    <name type="scientific">Hymenobacter negativus</name>
    <dbReference type="NCBI Taxonomy" id="2795026"/>
    <lineage>
        <taxon>Bacteria</taxon>
        <taxon>Pseudomonadati</taxon>
        <taxon>Bacteroidota</taxon>
        <taxon>Cytophagia</taxon>
        <taxon>Cytophagales</taxon>
        <taxon>Hymenobacteraceae</taxon>
        <taxon>Hymenobacter</taxon>
    </lineage>
</organism>
<evidence type="ECO:0000259" key="2">
    <source>
        <dbReference type="Pfam" id="PF17836"/>
    </source>
</evidence>
<evidence type="ECO:0000313" key="3">
    <source>
        <dbReference type="EMBL" id="MBO2009511.1"/>
    </source>
</evidence>
<dbReference type="Proteomes" id="UP000664369">
    <property type="component" value="Unassembled WGS sequence"/>
</dbReference>
<dbReference type="Gene3D" id="2.160.10.10">
    <property type="entry name" value="Hexapeptide repeat proteins"/>
    <property type="match status" value="1"/>
</dbReference>
<dbReference type="InterPro" id="IPR011004">
    <property type="entry name" value="Trimer_LpxA-like_sf"/>
</dbReference>
<dbReference type="RefSeq" id="WP_208175142.1">
    <property type="nucleotide sequence ID" value="NZ_JAGETZ010000004.1"/>
</dbReference>
<dbReference type="InterPro" id="IPR050179">
    <property type="entry name" value="Trans_hexapeptide_repeat"/>
</dbReference>
<accession>A0ABS3QE65</accession>
<dbReference type="SUPFAM" id="SSF51161">
    <property type="entry name" value="Trimeric LpxA-like enzymes"/>
    <property type="match status" value="1"/>
</dbReference>
<dbReference type="InterPro" id="IPR020019">
    <property type="entry name" value="AcTrfase_PglD-like"/>
</dbReference>
<comment type="similarity">
    <text evidence="1">Belongs to the transferase hexapeptide repeat family.</text>
</comment>
<feature type="domain" description="PglD N-terminal" evidence="2">
    <location>
        <begin position="3"/>
        <end position="84"/>
    </location>
</feature>
<dbReference type="Gene3D" id="3.40.50.20">
    <property type="match status" value="1"/>
</dbReference>
<dbReference type="CDD" id="cd03360">
    <property type="entry name" value="LbH_AT_putative"/>
    <property type="match status" value="1"/>
</dbReference>
<keyword evidence="4" id="KW-1185">Reference proteome</keyword>
<evidence type="ECO:0000313" key="4">
    <source>
        <dbReference type="Proteomes" id="UP000664369"/>
    </source>
</evidence>
<proteinExistence type="inferred from homology"/>
<dbReference type="InterPro" id="IPR041561">
    <property type="entry name" value="PglD_N"/>
</dbReference>